<reference evidence="10 11" key="1">
    <citation type="journal article" date="2012" name="PLoS Pathog.">
        <title>Diverse lifestyles and strategies of plant pathogenesis encoded in the genomes of eighteen Dothideomycetes fungi.</title>
        <authorList>
            <person name="Ohm R.A."/>
            <person name="Feau N."/>
            <person name="Henrissat B."/>
            <person name="Schoch C.L."/>
            <person name="Horwitz B.A."/>
            <person name="Barry K.W."/>
            <person name="Condon B.J."/>
            <person name="Copeland A.C."/>
            <person name="Dhillon B."/>
            <person name="Glaser F."/>
            <person name="Hesse C.N."/>
            <person name="Kosti I."/>
            <person name="LaButti K."/>
            <person name="Lindquist E.A."/>
            <person name="Lucas S."/>
            <person name="Salamov A.A."/>
            <person name="Bradshaw R.E."/>
            <person name="Ciuffetti L."/>
            <person name="Hamelin R.C."/>
            <person name="Kema G.H.J."/>
            <person name="Lawrence C."/>
            <person name="Scott J.A."/>
            <person name="Spatafora J.W."/>
            <person name="Turgeon B.G."/>
            <person name="de Wit P.J.G.M."/>
            <person name="Zhong S."/>
            <person name="Goodwin S.B."/>
            <person name="Grigoriev I.V."/>
        </authorList>
    </citation>
    <scope>NUCLEOTIDE SEQUENCE [LARGE SCALE GENOMIC DNA]</scope>
    <source>
        <strain evidence="10 11">UAMH 10762</strain>
    </source>
</reference>
<proteinExistence type="inferred from homology"/>
<organism evidence="10 11">
    <name type="scientific">Baudoinia panamericana (strain UAMH 10762)</name>
    <name type="common">Angels' share fungus</name>
    <name type="synonym">Baudoinia compniacensis (strain UAMH 10762)</name>
    <dbReference type="NCBI Taxonomy" id="717646"/>
    <lineage>
        <taxon>Eukaryota</taxon>
        <taxon>Fungi</taxon>
        <taxon>Dikarya</taxon>
        <taxon>Ascomycota</taxon>
        <taxon>Pezizomycotina</taxon>
        <taxon>Dothideomycetes</taxon>
        <taxon>Dothideomycetidae</taxon>
        <taxon>Mycosphaerellales</taxon>
        <taxon>Teratosphaeriaceae</taxon>
        <taxon>Baudoinia</taxon>
    </lineage>
</organism>
<dbReference type="STRING" id="717646.M2N7V5"/>
<keyword evidence="11" id="KW-1185">Reference proteome</keyword>
<dbReference type="InterPro" id="IPR036026">
    <property type="entry name" value="Seven-hairpin_glycosidases"/>
</dbReference>
<keyword evidence="9" id="KW-0326">Glycosidase</keyword>
<dbReference type="PANTHER" id="PTHR11742">
    <property type="entry name" value="MANNOSYL-OLIGOSACCHARIDE ALPHA-1,2-MANNOSIDASE-RELATED"/>
    <property type="match status" value="1"/>
</dbReference>
<dbReference type="SUPFAM" id="SSF48225">
    <property type="entry name" value="Seven-hairpin glycosidases"/>
    <property type="match status" value="1"/>
</dbReference>
<comment type="cofactor">
    <cofactor evidence="1 7">
        <name>Ca(2+)</name>
        <dbReference type="ChEBI" id="CHEBI:29108"/>
    </cofactor>
</comment>
<dbReference type="eggNOG" id="KOG2204">
    <property type="taxonomic scope" value="Eukaryota"/>
</dbReference>
<evidence type="ECO:0000256" key="1">
    <source>
        <dbReference type="ARBA" id="ARBA00001913"/>
    </source>
</evidence>
<evidence type="ECO:0000256" key="7">
    <source>
        <dbReference type="PIRSR" id="PIRSR601382-2"/>
    </source>
</evidence>
<dbReference type="OMA" id="PEINTHQ"/>
<accession>M2N7V5</accession>
<dbReference type="EMBL" id="KB445551">
    <property type="protein sequence ID" value="EMD00189.1"/>
    <property type="molecule type" value="Genomic_DNA"/>
</dbReference>
<keyword evidence="7" id="KW-0106">Calcium</keyword>
<dbReference type="GO" id="GO:0004571">
    <property type="term" value="F:mannosyl-oligosaccharide 1,2-alpha-mannosidase activity"/>
    <property type="evidence" value="ECO:0007669"/>
    <property type="project" value="InterPro"/>
</dbReference>
<dbReference type="InterPro" id="IPR001382">
    <property type="entry name" value="Glyco_hydro_47"/>
</dbReference>
<dbReference type="PRINTS" id="PR00747">
    <property type="entry name" value="GLYHDRLASE47"/>
</dbReference>
<gene>
    <name evidence="10" type="ORF">BAUCODRAFT_145496</name>
</gene>
<evidence type="ECO:0000256" key="8">
    <source>
        <dbReference type="PIRSR" id="PIRSR601382-3"/>
    </source>
</evidence>
<dbReference type="GO" id="GO:0016020">
    <property type="term" value="C:membrane"/>
    <property type="evidence" value="ECO:0007669"/>
    <property type="project" value="InterPro"/>
</dbReference>
<evidence type="ECO:0000256" key="3">
    <source>
        <dbReference type="ARBA" id="ARBA00007658"/>
    </source>
</evidence>
<evidence type="ECO:0000313" key="11">
    <source>
        <dbReference type="Proteomes" id="UP000011761"/>
    </source>
</evidence>
<protein>
    <recommendedName>
        <fullName evidence="9">alpha-1,2-Mannosidase</fullName>
        <ecNumber evidence="9">3.2.1.-</ecNumber>
    </recommendedName>
</protein>
<dbReference type="Proteomes" id="UP000011761">
    <property type="component" value="Unassembled WGS sequence"/>
</dbReference>
<dbReference type="HOGENOM" id="CLU_003818_0_0_1"/>
<comment type="pathway">
    <text evidence="2">Protein modification; protein glycosylation.</text>
</comment>
<sequence>MYRPVKRHITFLLATTLCIILFIIAQSRRTTHSYRSNKSSVSYPTPAYDWKNRIEDFPVKNFTTLPLPPRRRLPRVQHRFGWFAGAAQKHRQDVVKAAFYRCWQAYREHAWMADELAPVSNGSKVHFAGWSATLVDALDTLWIMGLKAEFEEAVEAVMTIDFSLTAVPGSISLFETTIRYLGGLLAAYDLSGDPRLLVKAVELGHTLYGAFDTPNRMPLTSWDVRKAARANATAQAAGAGAILADIGSLTLEFTRLSQLTGDPRWYDAVDKIMQVFAAQQNMTRLPDSMYEYLLKTALLLGGSGFYEDMYTKAAATISSHLLFRPMTPDNADILLPGKASVPLIDSLNLPPIHTPAAEHLGCFLGGLFALGGRTLTNPSHITTGRKITAGCVWAYTHSPLGVGPEDWTMLPCPNLTTACTWNESAYHSAILARAPTQSFGDQSHLDHSLRANSIIAADRLPTGFTSIANRVYILRPEAIESVFILYRITGDPQLREDAWEMFLHIQNATMTATAHSAIADVTDEVSGGEKKDEMESFWLAETLKYFYLIFGQPGLVSLDEWVFNTEAHPLRRPKGRGWWW</sequence>
<dbReference type="GeneID" id="19108596"/>
<comment type="similarity">
    <text evidence="3 9">Belongs to the glycosyl hydrolase 47 family.</text>
</comment>
<feature type="disulfide bond" evidence="8">
    <location>
        <begin position="362"/>
        <end position="391"/>
    </location>
</feature>
<dbReference type="Pfam" id="PF01532">
    <property type="entry name" value="Glyco_hydro_47"/>
    <property type="match status" value="1"/>
</dbReference>
<keyword evidence="7" id="KW-0479">Metal-binding</keyword>
<feature type="active site" evidence="6">
    <location>
        <position position="477"/>
    </location>
</feature>
<evidence type="ECO:0000256" key="4">
    <source>
        <dbReference type="ARBA" id="ARBA00022801"/>
    </source>
</evidence>
<dbReference type="KEGG" id="bcom:BAUCODRAFT_145496"/>
<dbReference type="GO" id="GO:0005975">
    <property type="term" value="P:carbohydrate metabolic process"/>
    <property type="evidence" value="ECO:0007669"/>
    <property type="project" value="InterPro"/>
</dbReference>
<dbReference type="UniPathway" id="UPA00378"/>
<name>M2N7V5_BAUPA</name>
<dbReference type="GO" id="GO:0036503">
    <property type="term" value="P:ERAD pathway"/>
    <property type="evidence" value="ECO:0007669"/>
    <property type="project" value="UniProtKB-ARBA"/>
</dbReference>
<dbReference type="InterPro" id="IPR050749">
    <property type="entry name" value="Glycosyl_Hydrolase_47"/>
</dbReference>
<keyword evidence="4 9" id="KW-0378">Hydrolase</keyword>
<dbReference type="PANTHER" id="PTHR11742:SF89">
    <property type="entry name" value="ALPHA-1,2-MANNOSIDASE"/>
    <property type="match status" value="1"/>
</dbReference>
<evidence type="ECO:0000313" key="10">
    <source>
        <dbReference type="EMBL" id="EMD00189.1"/>
    </source>
</evidence>
<dbReference type="EC" id="3.2.1.-" evidence="9"/>
<feature type="active site" description="Proton donor" evidence="6">
    <location>
        <position position="175"/>
    </location>
</feature>
<evidence type="ECO:0000256" key="2">
    <source>
        <dbReference type="ARBA" id="ARBA00004922"/>
    </source>
</evidence>
<dbReference type="GO" id="GO:0005783">
    <property type="term" value="C:endoplasmic reticulum"/>
    <property type="evidence" value="ECO:0007669"/>
    <property type="project" value="TreeGrafter"/>
</dbReference>
<evidence type="ECO:0000256" key="6">
    <source>
        <dbReference type="PIRSR" id="PIRSR601382-1"/>
    </source>
</evidence>
<feature type="active site" description="Proton donor" evidence="6">
    <location>
        <position position="405"/>
    </location>
</feature>
<feature type="binding site" evidence="7">
    <location>
        <position position="565"/>
    </location>
    <ligand>
        <name>Ca(2+)</name>
        <dbReference type="ChEBI" id="CHEBI:29108"/>
    </ligand>
</feature>
<dbReference type="GO" id="GO:0005509">
    <property type="term" value="F:calcium ion binding"/>
    <property type="evidence" value="ECO:0007669"/>
    <property type="project" value="InterPro"/>
</dbReference>
<evidence type="ECO:0000256" key="9">
    <source>
        <dbReference type="RuleBase" id="RU361193"/>
    </source>
</evidence>
<dbReference type="AlphaFoldDB" id="M2N7V5"/>
<dbReference type="OrthoDB" id="8118055at2759"/>
<evidence type="ECO:0000256" key="5">
    <source>
        <dbReference type="ARBA" id="ARBA00023157"/>
    </source>
</evidence>
<dbReference type="InterPro" id="IPR012341">
    <property type="entry name" value="6hp_glycosidase-like_sf"/>
</dbReference>
<feature type="active site" evidence="6">
    <location>
        <position position="287"/>
    </location>
</feature>
<keyword evidence="5 8" id="KW-1015">Disulfide bond</keyword>
<dbReference type="Gene3D" id="1.50.10.10">
    <property type="match status" value="2"/>
</dbReference>
<dbReference type="RefSeq" id="XP_007672689.1">
    <property type="nucleotide sequence ID" value="XM_007674499.1"/>
</dbReference>